<dbReference type="InterPro" id="IPR005123">
    <property type="entry name" value="Oxoglu/Fe-dep_dioxygenase_dom"/>
</dbReference>
<dbReference type="GO" id="GO:0046872">
    <property type="term" value="F:metal ion binding"/>
    <property type="evidence" value="ECO:0007669"/>
    <property type="project" value="UniProtKB-KW"/>
</dbReference>
<keyword evidence="2 5" id="KW-0479">Metal-binding</keyword>
<dbReference type="InterPro" id="IPR050295">
    <property type="entry name" value="Plant_2OG-oxidoreductases"/>
</dbReference>
<evidence type="ECO:0000256" key="2">
    <source>
        <dbReference type="ARBA" id="ARBA00022723"/>
    </source>
</evidence>
<comment type="caution">
    <text evidence="7">The sequence shown here is derived from an EMBL/GenBank/DDBJ whole genome shotgun (WGS) entry which is preliminary data.</text>
</comment>
<dbReference type="AlphaFoldDB" id="A0AAD3Y7L5"/>
<dbReference type="InterPro" id="IPR027443">
    <property type="entry name" value="IPNS-like_sf"/>
</dbReference>
<reference evidence="7" key="1">
    <citation type="submission" date="2023-05" db="EMBL/GenBank/DDBJ databases">
        <title>Nepenthes gracilis genome sequencing.</title>
        <authorList>
            <person name="Fukushima K."/>
        </authorList>
    </citation>
    <scope>NUCLEOTIDE SEQUENCE</scope>
    <source>
        <strain evidence="7">SING2019-196</strain>
    </source>
</reference>
<dbReference type="Pfam" id="PF03171">
    <property type="entry name" value="2OG-FeII_Oxy"/>
    <property type="match status" value="1"/>
</dbReference>
<name>A0AAD3Y7L5_NEPGR</name>
<keyword evidence="8" id="KW-1185">Reference proteome</keyword>
<evidence type="ECO:0000256" key="3">
    <source>
        <dbReference type="ARBA" id="ARBA00023002"/>
    </source>
</evidence>
<accession>A0AAD3Y7L5</accession>
<dbReference type="Gene3D" id="2.60.120.330">
    <property type="entry name" value="B-lactam Antibiotic, Isopenicillin N Synthase, Chain"/>
    <property type="match status" value="1"/>
</dbReference>
<dbReference type="InterPro" id="IPR026992">
    <property type="entry name" value="DIOX_N"/>
</dbReference>
<dbReference type="PANTHER" id="PTHR47991">
    <property type="entry name" value="OXOGLUTARATE/IRON-DEPENDENT DIOXYGENASE"/>
    <property type="match status" value="1"/>
</dbReference>
<dbReference type="PROSITE" id="PS51471">
    <property type="entry name" value="FE2OG_OXY"/>
    <property type="match status" value="1"/>
</dbReference>
<dbReference type="SUPFAM" id="SSF51197">
    <property type="entry name" value="Clavaminate synthase-like"/>
    <property type="match status" value="1"/>
</dbReference>
<protein>
    <recommendedName>
        <fullName evidence="6">Fe2OG dioxygenase domain-containing protein</fullName>
    </recommendedName>
</protein>
<proteinExistence type="inferred from homology"/>
<evidence type="ECO:0000313" key="8">
    <source>
        <dbReference type="Proteomes" id="UP001279734"/>
    </source>
</evidence>
<keyword evidence="4 5" id="KW-0408">Iron</keyword>
<evidence type="ECO:0000259" key="6">
    <source>
        <dbReference type="PROSITE" id="PS51471"/>
    </source>
</evidence>
<dbReference type="FunFam" id="2.60.120.330:FF:000001">
    <property type="entry name" value="Protein SRG1"/>
    <property type="match status" value="1"/>
</dbReference>
<comment type="similarity">
    <text evidence="1 5">Belongs to the iron/ascorbate-dependent oxidoreductase family.</text>
</comment>
<dbReference type="InterPro" id="IPR044861">
    <property type="entry name" value="IPNS-like_FE2OG_OXY"/>
</dbReference>
<dbReference type="EMBL" id="BSYO01000038">
    <property type="protein sequence ID" value="GMH30239.1"/>
    <property type="molecule type" value="Genomic_DNA"/>
</dbReference>
<sequence length="367" mass="41804">MGSEGPMLGGSLEVPSVQELAKQPLIRVPTRYVRTDLDGHPAFTALAEGGEPSSRLPIIDMARLASDPMDSEELDKLHRACKEWGFFHLINHGISSAMVEKVKREVEGFFKLPIEEKNKYKQLAGELEGYGQMFVRSEEQKLDWADRFHIVILPTYLRKQDFFPELLIYFRETFESYSVELRNLSLKLLECMTKALKMDEKHMRALFEEGKQSTRMNYYPPCPQPDVAIGLTPHSDPMGLTILLQVNEMEGLQIKKDGKWILVKPLSDALVVNIGDVLEIVTNGIYKSIEHRAVVNSVKERISIATFYSIKHDGEIGPAPSLITPQTLALFKRIAAVDFYIGFFSRELRGKLYIDELRTQREEALID</sequence>
<dbReference type="Pfam" id="PF14226">
    <property type="entry name" value="DIOX_N"/>
    <property type="match status" value="1"/>
</dbReference>
<evidence type="ECO:0000256" key="1">
    <source>
        <dbReference type="ARBA" id="ARBA00008056"/>
    </source>
</evidence>
<keyword evidence="3 5" id="KW-0560">Oxidoreductase</keyword>
<dbReference type="Proteomes" id="UP001279734">
    <property type="component" value="Unassembled WGS sequence"/>
</dbReference>
<gene>
    <name evidence="7" type="ORF">Nepgr_032082</name>
</gene>
<organism evidence="7 8">
    <name type="scientific">Nepenthes gracilis</name>
    <name type="common">Slender pitcher plant</name>
    <dbReference type="NCBI Taxonomy" id="150966"/>
    <lineage>
        <taxon>Eukaryota</taxon>
        <taxon>Viridiplantae</taxon>
        <taxon>Streptophyta</taxon>
        <taxon>Embryophyta</taxon>
        <taxon>Tracheophyta</taxon>
        <taxon>Spermatophyta</taxon>
        <taxon>Magnoliopsida</taxon>
        <taxon>eudicotyledons</taxon>
        <taxon>Gunneridae</taxon>
        <taxon>Pentapetalae</taxon>
        <taxon>Caryophyllales</taxon>
        <taxon>Nepenthaceae</taxon>
        <taxon>Nepenthes</taxon>
    </lineage>
</organism>
<evidence type="ECO:0000313" key="7">
    <source>
        <dbReference type="EMBL" id="GMH30239.1"/>
    </source>
</evidence>
<feature type="domain" description="Fe2OG dioxygenase" evidence="6">
    <location>
        <begin position="210"/>
        <end position="310"/>
    </location>
</feature>
<dbReference type="GO" id="GO:0016491">
    <property type="term" value="F:oxidoreductase activity"/>
    <property type="evidence" value="ECO:0007669"/>
    <property type="project" value="UniProtKB-KW"/>
</dbReference>
<evidence type="ECO:0000256" key="4">
    <source>
        <dbReference type="ARBA" id="ARBA00023004"/>
    </source>
</evidence>
<evidence type="ECO:0000256" key="5">
    <source>
        <dbReference type="RuleBase" id="RU003682"/>
    </source>
</evidence>